<sequence length="41" mass="4687">MINIIEKAKKDYIRKYGVDPSNPKVDIVNGKAIQLKKLKCL</sequence>
<gene>
    <name evidence="1" type="ORF">MPF_0500</name>
</gene>
<proteinExistence type="predicted"/>
<reference evidence="1 2" key="1">
    <citation type="submission" date="2014-12" db="EMBL/GenBank/DDBJ databases">
        <title>The genome sequence of Methanohalophilus portucalensis strain FDF1.</title>
        <authorList>
            <person name="Lai M.-C."/>
            <person name="Lai S.-J."/>
        </authorList>
    </citation>
    <scope>NUCLEOTIDE SEQUENCE [LARGE SCALE GENOMIC DNA]</scope>
    <source>
        <strain evidence="1 2">FDF-1</strain>
    </source>
</reference>
<comment type="caution">
    <text evidence="1">The sequence shown here is derived from an EMBL/GenBank/DDBJ whole genome shotgun (WGS) entry which is preliminary data.</text>
</comment>
<dbReference type="EMBL" id="JWTK01000002">
    <property type="protein sequence ID" value="OJH49712.1"/>
    <property type="molecule type" value="Genomic_DNA"/>
</dbReference>
<protein>
    <submittedName>
        <fullName evidence="1">Uncharacterized protein</fullName>
    </submittedName>
</protein>
<name>A0A1L9C5A8_9EURY</name>
<evidence type="ECO:0000313" key="2">
    <source>
        <dbReference type="Proteomes" id="UP000185713"/>
    </source>
</evidence>
<organism evidence="1 2">
    <name type="scientific">Methanohalophilus portucalensis FDF-1</name>
    <dbReference type="NCBI Taxonomy" id="523843"/>
    <lineage>
        <taxon>Archaea</taxon>
        <taxon>Methanobacteriati</taxon>
        <taxon>Methanobacteriota</taxon>
        <taxon>Stenosarchaea group</taxon>
        <taxon>Methanomicrobia</taxon>
        <taxon>Methanosarcinales</taxon>
        <taxon>Methanosarcinaceae</taxon>
        <taxon>Methanohalophilus</taxon>
    </lineage>
</organism>
<evidence type="ECO:0000313" key="1">
    <source>
        <dbReference type="EMBL" id="OJH49712.1"/>
    </source>
</evidence>
<dbReference type="AlphaFoldDB" id="A0A1L9C5A8"/>
<dbReference type="Proteomes" id="UP000185713">
    <property type="component" value="Unassembled WGS sequence"/>
</dbReference>
<accession>A0A1L9C5A8</accession>